<dbReference type="Pfam" id="PF25333">
    <property type="entry name" value="DUF2921_N"/>
    <property type="match status" value="2"/>
</dbReference>
<keyword evidence="6" id="KW-0443">Lipid metabolism</keyword>
<dbReference type="InterPro" id="IPR057425">
    <property type="entry name" value="DUF2921_N"/>
</dbReference>
<dbReference type="OrthoDB" id="607498at2759"/>
<keyword evidence="9" id="KW-1185">Reference proteome</keyword>
<organism evidence="8 9">
    <name type="scientific">Trifolium subterraneum</name>
    <name type="common">Subterranean clover</name>
    <dbReference type="NCBI Taxonomy" id="3900"/>
    <lineage>
        <taxon>Eukaryota</taxon>
        <taxon>Viridiplantae</taxon>
        <taxon>Streptophyta</taxon>
        <taxon>Embryophyta</taxon>
        <taxon>Tracheophyta</taxon>
        <taxon>Spermatophyta</taxon>
        <taxon>Magnoliopsida</taxon>
        <taxon>eudicotyledons</taxon>
        <taxon>Gunneridae</taxon>
        <taxon>Pentapetalae</taxon>
        <taxon>rosids</taxon>
        <taxon>fabids</taxon>
        <taxon>Fabales</taxon>
        <taxon>Fabaceae</taxon>
        <taxon>Papilionoideae</taxon>
        <taxon>50 kb inversion clade</taxon>
        <taxon>NPAAA clade</taxon>
        <taxon>Hologalegina</taxon>
        <taxon>IRL clade</taxon>
        <taxon>Trifolieae</taxon>
        <taxon>Trifolium</taxon>
    </lineage>
</organism>
<dbReference type="Gene3D" id="3.90.226.10">
    <property type="entry name" value="2-enoyl-CoA Hydratase, Chain A, domain 1"/>
    <property type="match status" value="1"/>
</dbReference>
<feature type="domain" description="DUF2921" evidence="7">
    <location>
        <begin position="391"/>
        <end position="502"/>
    </location>
</feature>
<dbReference type="InterPro" id="IPR001753">
    <property type="entry name" value="Enoyl-CoA_hydra/iso"/>
</dbReference>
<dbReference type="EMBL" id="DF973530">
    <property type="protein sequence ID" value="GAU33533.1"/>
    <property type="molecule type" value="Genomic_DNA"/>
</dbReference>
<evidence type="ECO:0000256" key="3">
    <source>
        <dbReference type="ARBA" id="ARBA00005005"/>
    </source>
</evidence>
<comment type="catalytic activity">
    <reaction evidence="2">
        <text>a (3E)-enoyl-CoA = a 4-saturated (2E)-enoyl-CoA</text>
        <dbReference type="Rhea" id="RHEA:45228"/>
        <dbReference type="ChEBI" id="CHEBI:58521"/>
        <dbReference type="ChEBI" id="CHEBI:85097"/>
        <dbReference type="EC" id="5.3.3.8"/>
    </reaction>
</comment>
<feature type="domain" description="DUF2921" evidence="7">
    <location>
        <begin position="226"/>
        <end position="359"/>
    </location>
</feature>
<dbReference type="AlphaFoldDB" id="A0A2Z6MUQ4"/>
<dbReference type="PANTHER" id="PTHR33389">
    <property type="entry name" value="FAMILY PROTEIN, PUTATIVE (DUF2921)-RELATED"/>
    <property type="match status" value="1"/>
</dbReference>
<dbReference type="FunFam" id="3.90.226.10:FF:000049">
    <property type="entry name" value="Enoyl-CoA delta isomerase 3"/>
    <property type="match status" value="1"/>
</dbReference>
<sequence length="505" mass="55613">MCSLQNHNNLWILTITGDDQNRLNPTLIESLLSTLTNLSSQSTPGSVLITTGKGRFFSNGFDLLWARASGSESAAAERLHFMVESLKPVAAALISLPMPTIAAINGHASAAGFLLAICHDYVFMRSDQGVLYMPEVNLGLPLPDYFAAVMREKIKSPVVLRDVLMAGVKIKGKEAVKLGIVDSVHDSAESTVEAALRLGEQLAGKKWVGGVYAEIRKSLDRFQLEYGSNCHNASCHPLGGGGGFEKLPGLMHFYPTRCVEKRKIHMMLGFPNLDYNDYVFPFYPNTTLISEGVWDEKENQLCAVVCRILNFTGSPYVGDCSIKLTLRFPAVLSLRNRSTVLGRIWSDKIVGESGYFDSIGFEGNWKATRVVPGLHYKYTEIDRVRNSCGEKVTARGKGKKYPDGFSDMAFSLFVKNSKGQVAQGYSSPLFVGEIYDAQTYRVPFVPTNGNLKAHGFQYISSLNVSYTITLNPSPDFKFGSQVNATEIKINAEGLYNRNTGVIFLQ</sequence>
<proteinExistence type="inferred from homology"/>
<dbReference type="EC" id="5.3.3.8" evidence="5"/>
<evidence type="ECO:0000256" key="2">
    <source>
        <dbReference type="ARBA" id="ARBA00000765"/>
    </source>
</evidence>
<evidence type="ECO:0000259" key="7">
    <source>
        <dbReference type="Pfam" id="PF25333"/>
    </source>
</evidence>
<dbReference type="CDD" id="cd06558">
    <property type="entry name" value="crotonase-like"/>
    <property type="match status" value="1"/>
</dbReference>
<comment type="pathway">
    <text evidence="3">Lipid metabolism; fatty acid beta-oxidation.</text>
</comment>
<comment type="similarity">
    <text evidence="4">Belongs to the enoyl-CoA hydratase/isomerase family.</text>
</comment>
<dbReference type="GO" id="GO:0004165">
    <property type="term" value="F:delta(3)-delta(2)-enoyl-CoA isomerase activity"/>
    <property type="evidence" value="ECO:0007669"/>
    <property type="project" value="UniProtKB-EC"/>
</dbReference>
<reference evidence="9" key="1">
    <citation type="journal article" date="2017" name="Front. Plant Sci.">
        <title>Climate Clever Clovers: New Paradigm to Reduce the Environmental Footprint of Ruminants by Breeding Low Methanogenic Forages Utilizing Haplotype Variation.</title>
        <authorList>
            <person name="Kaur P."/>
            <person name="Appels R."/>
            <person name="Bayer P.E."/>
            <person name="Keeble-Gagnere G."/>
            <person name="Wang J."/>
            <person name="Hirakawa H."/>
            <person name="Shirasawa K."/>
            <person name="Vercoe P."/>
            <person name="Stefanova K."/>
            <person name="Durmic Z."/>
            <person name="Nichols P."/>
            <person name="Revell C."/>
            <person name="Isobe S.N."/>
            <person name="Edwards D."/>
            <person name="Erskine W."/>
        </authorList>
    </citation>
    <scope>NUCLEOTIDE SEQUENCE [LARGE SCALE GENOMIC DNA]</scope>
    <source>
        <strain evidence="9">cv. Daliak</strain>
    </source>
</reference>
<accession>A0A2Z6MUQ4</accession>
<dbReference type="GO" id="GO:0009062">
    <property type="term" value="P:fatty acid catabolic process"/>
    <property type="evidence" value="ECO:0007669"/>
    <property type="project" value="UniProtKB-ARBA"/>
</dbReference>
<gene>
    <name evidence="8" type="ORF">TSUD_386780</name>
</gene>
<evidence type="ECO:0000256" key="4">
    <source>
        <dbReference type="ARBA" id="ARBA00005254"/>
    </source>
</evidence>
<evidence type="ECO:0000313" key="8">
    <source>
        <dbReference type="EMBL" id="GAU33533.1"/>
    </source>
</evidence>
<dbReference type="Pfam" id="PF00378">
    <property type="entry name" value="ECH_1"/>
    <property type="match status" value="1"/>
</dbReference>
<protein>
    <recommendedName>
        <fullName evidence="5">Delta(3)-Delta(2)-enoyl-CoA isomerase</fullName>
        <ecNumber evidence="5">5.3.3.8</ecNumber>
    </recommendedName>
</protein>
<dbReference type="Proteomes" id="UP000242715">
    <property type="component" value="Unassembled WGS sequence"/>
</dbReference>
<evidence type="ECO:0000256" key="5">
    <source>
        <dbReference type="ARBA" id="ARBA00012064"/>
    </source>
</evidence>
<dbReference type="SUPFAM" id="SSF52096">
    <property type="entry name" value="ClpP/crotonase"/>
    <property type="match status" value="1"/>
</dbReference>
<comment type="catalytic activity">
    <reaction evidence="1">
        <text>a (3Z)-enoyl-CoA = a 4-saturated (2E)-enoyl-CoA</text>
        <dbReference type="Rhea" id="RHEA:45900"/>
        <dbReference type="ChEBI" id="CHEBI:85097"/>
        <dbReference type="ChEBI" id="CHEBI:85489"/>
        <dbReference type="EC" id="5.3.3.8"/>
    </reaction>
</comment>
<evidence type="ECO:0000313" key="9">
    <source>
        <dbReference type="Proteomes" id="UP000242715"/>
    </source>
</evidence>
<evidence type="ECO:0000256" key="1">
    <source>
        <dbReference type="ARBA" id="ARBA00000452"/>
    </source>
</evidence>
<name>A0A2Z6MUQ4_TRISU</name>
<dbReference type="InterPro" id="IPR029045">
    <property type="entry name" value="ClpP/crotonase-like_dom_sf"/>
</dbReference>
<dbReference type="PANTHER" id="PTHR33389:SF22">
    <property type="entry name" value="FAMILY PROTEIN, PUTATIVE (DUF2921)-RELATED"/>
    <property type="match status" value="1"/>
</dbReference>
<evidence type="ECO:0000256" key="6">
    <source>
        <dbReference type="ARBA" id="ARBA00023098"/>
    </source>
</evidence>